<dbReference type="EMBL" id="QNUK01000604">
    <property type="protein sequence ID" value="KAF5891245.1"/>
    <property type="molecule type" value="Genomic_DNA"/>
</dbReference>
<gene>
    <name evidence="1" type="primary">truA</name>
    <name evidence="1" type="ORF">DAT39_019076</name>
</gene>
<reference evidence="1" key="1">
    <citation type="submission" date="2020-07" db="EMBL/GenBank/DDBJ databases">
        <title>Clarias magur genome sequencing, assembly and annotation.</title>
        <authorList>
            <person name="Kushwaha B."/>
            <person name="Kumar R."/>
            <person name="Das P."/>
            <person name="Joshi C.G."/>
            <person name="Kumar D."/>
            <person name="Nagpure N.S."/>
            <person name="Pandey M."/>
            <person name="Agarwal S."/>
            <person name="Srivastava S."/>
            <person name="Singh M."/>
            <person name="Sahoo L."/>
            <person name="Jayasankar P."/>
            <person name="Meher P.K."/>
            <person name="Koringa P.G."/>
            <person name="Iquebal M.A."/>
            <person name="Das S.P."/>
            <person name="Bit A."/>
            <person name="Patnaik S."/>
            <person name="Patel N."/>
            <person name="Shah T.M."/>
            <person name="Hinsu A."/>
            <person name="Jena J.K."/>
        </authorList>
    </citation>
    <scope>NUCLEOTIDE SEQUENCE</scope>
    <source>
        <strain evidence="1">CIFAMagur01</strain>
        <tissue evidence="1">Testis</tissue>
    </source>
</reference>
<dbReference type="Proteomes" id="UP000727407">
    <property type="component" value="Unassembled WGS sequence"/>
</dbReference>
<dbReference type="AlphaFoldDB" id="A0A8J4U5H5"/>
<feature type="non-terminal residue" evidence="1">
    <location>
        <position position="58"/>
    </location>
</feature>
<proteinExistence type="predicted"/>
<protein>
    <submittedName>
        <fullName evidence="1">tRNA pseudouridine synthase A</fullName>
    </submittedName>
</protein>
<name>A0A8J4U5H5_CLAMG</name>
<evidence type="ECO:0000313" key="1">
    <source>
        <dbReference type="EMBL" id="KAF5891245.1"/>
    </source>
</evidence>
<organism evidence="1 2">
    <name type="scientific">Clarias magur</name>
    <name type="common">Asian catfish</name>
    <name type="synonym">Macropteronotus magur</name>
    <dbReference type="NCBI Taxonomy" id="1594786"/>
    <lineage>
        <taxon>Eukaryota</taxon>
        <taxon>Metazoa</taxon>
        <taxon>Chordata</taxon>
        <taxon>Craniata</taxon>
        <taxon>Vertebrata</taxon>
        <taxon>Euteleostomi</taxon>
        <taxon>Actinopterygii</taxon>
        <taxon>Neopterygii</taxon>
        <taxon>Teleostei</taxon>
        <taxon>Ostariophysi</taxon>
        <taxon>Siluriformes</taxon>
        <taxon>Clariidae</taxon>
        <taxon>Clarias</taxon>
    </lineage>
</organism>
<sequence>MNAGDVTPERKQLYAGMFGILRLTFPIKADAYELMRTSSECVRSVYSLSVLPVGQEVW</sequence>
<accession>A0A8J4U5H5</accession>
<evidence type="ECO:0000313" key="2">
    <source>
        <dbReference type="Proteomes" id="UP000727407"/>
    </source>
</evidence>
<comment type="caution">
    <text evidence="1">The sequence shown here is derived from an EMBL/GenBank/DDBJ whole genome shotgun (WGS) entry which is preliminary data.</text>
</comment>
<keyword evidence="2" id="KW-1185">Reference proteome</keyword>